<protein>
    <recommendedName>
        <fullName evidence="3">HNH endonuclease</fullName>
    </recommendedName>
</protein>
<dbReference type="RefSeq" id="WP_015848487.1">
    <property type="nucleotide sequence ID" value="NC_012912.1"/>
</dbReference>
<dbReference type="KEGG" id="dze:Dd1591_4203"/>
<dbReference type="GeneID" id="45082219"/>
<proteinExistence type="predicted"/>
<dbReference type="SUPFAM" id="SSF48695">
    <property type="entry name" value="Multiheme cytochromes"/>
    <property type="match status" value="1"/>
</dbReference>
<sequence length="195" mass="22397">MDELLDKALVRLNNAVSKGRSTAYCHRLWSRFVRTRDLQRCVVCHCSDRISAHHILRKSFLSAARFESGNGITLCLSCHKKIHSTFNGRPDLQQPMDAECGENIEQTVELLGHLAADAFERGVLSDKYYFLSDKYIEICKKFQGIEEEVQFPGTRLEQVYWIWRQTPRGMLKALLSANGFELPSEFAQLGPIVWM</sequence>
<dbReference type="InterPro" id="IPR036280">
    <property type="entry name" value="Multihaem_cyt_sf"/>
</dbReference>
<dbReference type="EMBL" id="CP001655">
    <property type="protein sequence ID" value="ACT08996.1"/>
    <property type="molecule type" value="Genomic_DNA"/>
</dbReference>
<accession>C6CQX9</accession>
<organism evidence="1 2">
    <name type="scientific">Dickeya chrysanthemi (strain Ech1591)</name>
    <name type="common">Dickeya zeae (strain Ech1591)</name>
    <dbReference type="NCBI Taxonomy" id="561229"/>
    <lineage>
        <taxon>Bacteria</taxon>
        <taxon>Pseudomonadati</taxon>
        <taxon>Pseudomonadota</taxon>
        <taxon>Gammaproteobacteria</taxon>
        <taxon>Enterobacterales</taxon>
        <taxon>Pectobacteriaceae</taxon>
        <taxon>Dickeya</taxon>
    </lineage>
</organism>
<dbReference type="AlphaFoldDB" id="C6CQX9"/>
<dbReference type="Proteomes" id="UP000002735">
    <property type="component" value="Chromosome"/>
</dbReference>
<evidence type="ECO:0000313" key="2">
    <source>
        <dbReference type="Proteomes" id="UP000002735"/>
    </source>
</evidence>
<evidence type="ECO:0008006" key="3">
    <source>
        <dbReference type="Google" id="ProtNLM"/>
    </source>
</evidence>
<dbReference type="GO" id="GO:0009061">
    <property type="term" value="P:anaerobic respiration"/>
    <property type="evidence" value="ECO:0007669"/>
    <property type="project" value="UniProtKB-ARBA"/>
</dbReference>
<dbReference type="HOGENOM" id="CLU_101781_0_0_6"/>
<dbReference type="eggNOG" id="COG1403">
    <property type="taxonomic scope" value="Bacteria"/>
</dbReference>
<dbReference type="OrthoDB" id="9802640at2"/>
<evidence type="ECO:0000313" key="1">
    <source>
        <dbReference type="EMBL" id="ACT08996.1"/>
    </source>
</evidence>
<reference evidence="1 2" key="1">
    <citation type="submission" date="2009-06" db="EMBL/GenBank/DDBJ databases">
        <title>Complete sequence of Dickeya zeae Ech1591.</title>
        <authorList>
            <consortium name="US DOE Joint Genome Institute"/>
            <person name="Lucas S."/>
            <person name="Copeland A."/>
            <person name="Lapidus A."/>
            <person name="Glavina del Rio T."/>
            <person name="Tice H."/>
            <person name="Bruce D."/>
            <person name="Goodwin L."/>
            <person name="Pitluck S."/>
            <person name="Chertkov O."/>
            <person name="Brettin T."/>
            <person name="Detter J.C."/>
            <person name="Han C."/>
            <person name="Larimer F."/>
            <person name="Land M."/>
            <person name="Hauser L."/>
            <person name="Kyrpides N."/>
            <person name="Ovchinnikova G."/>
            <person name="Balakrishnan V."/>
            <person name="Glasner J."/>
            <person name="Perna N.T."/>
        </authorList>
    </citation>
    <scope>NUCLEOTIDE SEQUENCE [LARGE SCALE GENOMIC DNA]</scope>
    <source>
        <strain evidence="1 2">Ech1591</strain>
    </source>
</reference>
<name>C6CQX9_DICC1</name>
<gene>
    <name evidence="1" type="ordered locus">Dd1591_4203</name>
</gene>